<feature type="compositionally biased region" description="Basic residues" evidence="1">
    <location>
        <begin position="18"/>
        <end position="28"/>
    </location>
</feature>
<gene>
    <name evidence="2" type="ORF">ANN_18019</name>
</gene>
<proteinExistence type="predicted"/>
<organism evidence="2 3">
    <name type="scientific">Periplaneta americana</name>
    <name type="common">American cockroach</name>
    <name type="synonym">Blatta americana</name>
    <dbReference type="NCBI Taxonomy" id="6978"/>
    <lineage>
        <taxon>Eukaryota</taxon>
        <taxon>Metazoa</taxon>
        <taxon>Ecdysozoa</taxon>
        <taxon>Arthropoda</taxon>
        <taxon>Hexapoda</taxon>
        <taxon>Insecta</taxon>
        <taxon>Pterygota</taxon>
        <taxon>Neoptera</taxon>
        <taxon>Polyneoptera</taxon>
        <taxon>Dictyoptera</taxon>
        <taxon>Blattodea</taxon>
        <taxon>Blattoidea</taxon>
        <taxon>Blattidae</taxon>
        <taxon>Blattinae</taxon>
        <taxon>Periplaneta</taxon>
    </lineage>
</organism>
<protein>
    <submittedName>
        <fullName evidence="2">Uncharacterized protein</fullName>
    </submittedName>
</protein>
<comment type="caution">
    <text evidence="2">The sequence shown here is derived from an EMBL/GenBank/DDBJ whole genome shotgun (WGS) entry which is preliminary data.</text>
</comment>
<evidence type="ECO:0000256" key="1">
    <source>
        <dbReference type="SAM" id="MobiDB-lite"/>
    </source>
</evidence>
<keyword evidence="3" id="KW-1185">Reference proteome</keyword>
<sequence length="72" mass="8097">MAGLCEGGNEPSGSLKAICKRKGKKSRRSTVDVERKQKQKYCRCMGRKGMGKEQRKKYCRAEEGSEVAEEVL</sequence>
<dbReference type="Proteomes" id="UP001148838">
    <property type="component" value="Unassembled WGS sequence"/>
</dbReference>
<feature type="region of interest" description="Disordered" evidence="1">
    <location>
        <begin position="1"/>
        <end position="34"/>
    </location>
</feature>
<evidence type="ECO:0000313" key="3">
    <source>
        <dbReference type="Proteomes" id="UP001148838"/>
    </source>
</evidence>
<name>A0ABQ8SMK1_PERAM</name>
<evidence type="ECO:0000313" key="2">
    <source>
        <dbReference type="EMBL" id="KAJ4435404.1"/>
    </source>
</evidence>
<dbReference type="EMBL" id="JAJSOF020000023">
    <property type="protein sequence ID" value="KAJ4435404.1"/>
    <property type="molecule type" value="Genomic_DNA"/>
</dbReference>
<accession>A0ABQ8SMK1</accession>
<reference evidence="2 3" key="1">
    <citation type="journal article" date="2022" name="Allergy">
        <title>Genome assembly and annotation of Periplaneta americana reveal a comprehensive cockroach allergen profile.</title>
        <authorList>
            <person name="Wang L."/>
            <person name="Xiong Q."/>
            <person name="Saelim N."/>
            <person name="Wang L."/>
            <person name="Nong W."/>
            <person name="Wan A.T."/>
            <person name="Shi M."/>
            <person name="Liu X."/>
            <person name="Cao Q."/>
            <person name="Hui J.H.L."/>
            <person name="Sookrung N."/>
            <person name="Leung T.F."/>
            <person name="Tungtrongchitr A."/>
            <person name="Tsui S.K.W."/>
        </authorList>
    </citation>
    <scope>NUCLEOTIDE SEQUENCE [LARGE SCALE GENOMIC DNA]</scope>
    <source>
        <strain evidence="2">PWHHKU_190912</strain>
    </source>
</reference>